<evidence type="ECO:0000256" key="3">
    <source>
        <dbReference type="ARBA" id="ARBA00022553"/>
    </source>
</evidence>
<dbReference type="InterPro" id="IPR027417">
    <property type="entry name" value="P-loop_NTPase"/>
</dbReference>
<evidence type="ECO:0008006" key="16">
    <source>
        <dbReference type="Google" id="ProtNLM"/>
    </source>
</evidence>
<evidence type="ECO:0000256" key="10">
    <source>
        <dbReference type="ARBA" id="ARBA00061391"/>
    </source>
</evidence>
<keyword evidence="8" id="KW-0539">Nucleus</keyword>
<evidence type="ECO:0000256" key="9">
    <source>
        <dbReference type="ARBA" id="ARBA00049117"/>
    </source>
</evidence>
<reference evidence="14" key="1">
    <citation type="submission" date="2023-02" db="EMBL/GenBank/DDBJ databases">
        <title>Genome of toxic invasive species Heracleum sosnowskyi carries increased number of genes despite the absence of recent whole-genome duplications.</title>
        <authorList>
            <person name="Schelkunov M."/>
            <person name="Shtratnikova V."/>
            <person name="Makarenko M."/>
            <person name="Klepikova A."/>
            <person name="Omelchenko D."/>
            <person name="Novikova G."/>
            <person name="Obukhova E."/>
            <person name="Bogdanov V."/>
            <person name="Penin A."/>
            <person name="Logacheva M."/>
        </authorList>
    </citation>
    <scope>NUCLEOTIDE SEQUENCE</scope>
    <source>
        <strain evidence="14">Hsosn_3</strain>
        <tissue evidence="14">Leaf</tissue>
    </source>
</reference>
<comment type="similarity">
    <text evidence="11">Belongs to the NPH3 family.</text>
</comment>
<keyword evidence="15" id="KW-1185">Reference proteome</keyword>
<keyword evidence="2" id="KW-0690">Ribosome biogenesis</keyword>
<dbReference type="PROSITE" id="PS51649">
    <property type="entry name" value="NPH3"/>
    <property type="match status" value="1"/>
</dbReference>
<evidence type="ECO:0000256" key="2">
    <source>
        <dbReference type="ARBA" id="ARBA00022517"/>
    </source>
</evidence>
<comment type="caution">
    <text evidence="14">The sequence shown here is derived from an EMBL/GenBank/DDBJ whole genome shotgun (WGS) entry which is preliminary data.</text>
</comment>
<evidence type="ECO:0000256" key="11">
    <source>
        <dbReference type="PROSITE-ProRule" id="PRU00982"/>
    </source>
</evidence>
<dbReference type="InterPro" id="IPR030387">
    <property type="entry name" value="G_Bms1/Tsr1_dom"/>
</dbReference>
<feature type="domain" description="Bms1-type G" evidence="13">
    <location>
        <begin position="202"/>
        <end position="367"/>
    </location>
</feature>
<dbReference type="SUPFAM" id="SSF63411">
    <property type="entry name" value="LuxS/MPP-like metallohydrolase"/>
    <property type="match status" value="1"/>
</dbReference>
<dbReference type="PANTHER" id="PTHR12858">
    <property type="entry name" value="RIBOSOME BIOGENESIS PROTEIN"/>
    <property type="match status" value="1"/>
</dbReference>
<name>A0AAD8GYN9_9APIA</name>
<dbReference type="InterPro" id="IPR039761">
    <property type="entry name" value="Bms1/Tsr1"/>
</dbReference>
<comment type="similarity">
    <text evidence="10">Belongs to the TRAFAC class translation factor GTPase superfamily. Bms1-like GTPase family. BMS1 subfamily.</text>
</comment>
<dbReference type="GO" id="GO:0046872">
    <property type="term" value="F:metal ion binding"/>
    <property type="evidence" value="ECO:0007669"/>
    <property type="project" value="InterPro"/>
</dbReference>
<dbReference type="Gene3D" id="3.30.830.10">
    <property type="entry name" value="Metalloenzyme, LuxS/M16 peptidase-like"/>
    <property type="match status" value="1"/>
</dbReference>
<dbReference type="SUPFAM" id="SSF52540">
    <property type="entry name" value="P-loop containing nucleoside triphosphate hydrolases"/>
    <property type="match status" value="1"/>
</dbReference>
<evidence type="ECO:0000256" key="4">
    <source>
        <dbReference type="ARBA" id="ARBA00022741"/>
    </source>
</evidence>
<dbReference type="CDD" id="cd01882">
    <property type="entry name" value="BMS1"/>
    <property type="match status" value="1"/>
</dbReference>
<evidence type="ECO:0000256" key="1">
    <source>
        <dbReference type="ARBA" id="ARBA00004604"/>
    </source>
</evidence>
<keyword evidence="5" id="KW-0378">Hydrolase</keyword>
<evidence type="ECO:0000259" key="12">
    <source>
        <dbReference type="PROSITE" id="PS51649"/>
    </source>
</evidence>
<keyword evidence="6" id="KW-0067">ATP-binding</keyword>
<dbReference type="GO" id="GO:0005524">
    <property type="term" value="F:ATP binding"/>
    <property type="evidence" value="ECO:0007669"/>
    <property type="project" value="UniProtKB-KW"/>
</dbReference>
<evidence type="ECO:0000256" key="5">
    <source>
        <dbReference type="ARBA" id="ARBA00022801"/>
    </source>
</evidence>
<keyword evidence="3" id="KW-0597">Phosphoprotein</keyword>
<accession>A0AAD8GYN9</accession>
<dbReference type="InterPro" id="IPR007863">
    <property type="entry name" value="Peptidase_M16_C"/>
</dbReference>
<dbReference type="InterPro" id="IPR027356">
    <property type="entry name" value="NPH3_dom"/>
</dbReference>
<keyword evidence="4" id="KW-0547">Nucleotide-binding</keyword>
<feature type="domain" description="NPH3" evidence="12">
    <location>
        <begin position="400"/>
        <end position="414"/>
    </location>
</feature>
<evidence type="ECO:0000256" key="8">
    <source>
        <dbReference type="ARBA" id="ARBA00023242"/>
    </source>
</evidence>
<dbReference type="InterPro" id="IPR037875">
    <property type="entry name" value="Bms1_N"/>
</dbReference>
<gene>
    <name evidence="14" type="ORF">POM88_050430</name>
</gene>
<dbReference type="GO" id="GO:0032040">
    <property type="term" value="C:small-subunit processome"/>
    <property type="evidence" value="ECO:0007669"/>
    <property type="project" value="UniProtKB-ARBA"/>
</dbReference>
<dbReference type="PROSITE" id="PS51714">
    <property type="entry name" value="G_BMS1"/>
    <property type="match status" value="1"/>
</dbReference>
<evidence type="ECO:0000313" key="15">
    <source>
        <dbReference type="Proteomes" id="UP001237642"/>
    </source>
</evidence>
<comment type="subcellular location">
    <subcellularLocation>
        <location evidence="1">Nucleus</location>
        <location evidence="1">Nucleolus</location>
    </subcellularLocation>
</comment>
<dbReference type="GO" id="GO:0003924">
    <property type="term" value="F:GTPase activity"/>
    <property type="evidence" value="ECO:0007669"/>
    <property type="project" value="TreeGrafter"/>
</dbReference>
<proteinExistence type="inferred from homology"/>
<evidence type="ECO:0000313" key="14">
    <source>
        <dbReference type="EMBL" id="KAK1357174.1"/>
    </source>
</evidence>
<dbReference type="FunFam" id="3.40.50.300:FF:000105">
    <property type="entry name" value="BMS1 ribosome biogenesis factor"/>
    <property type="match status" value="1"/>
</dbReference>
<reference evidence="14" key="2">
    <citation type="submission" date="2023-05" db="EMBL/GenBank/DDBJ databases">
        <authorList>
            <person name="Schelkunov M.I."/>
        </authorList>
    </citation>
    <scope>NUCLEOTIDE SEQUENCE</scope>
    <source>
        <strain evidence="14">Hsosn_3</strain>
        <tissue evidence="14">Leaf</tissue>
    </source>
</reference>
<dbReference type="GO" id="GO:0000479">
    <property type="term" value="P:endonucleolytic cleavage of tricistronic rRNA transcript (SSU-rRNA, 5.8S rRNA, LSU-rRNA)"/>
    <property type="evidence" value="ECO:0007669"/>
    <property type="project" value="TreeGrafter"/>
</dbReference>
<dbReference type="EMBL" id="JAUIZM010000011">
    <property type="protein sequence ID" value="KAK1357174.1"/>
    <property type="molecule type" value="Genomic_DNA"/>
</dbReference>
<dbReference type="GO" id="GO:0005525">
    <property type="term" value="F:GTP binding"/>
    <property type="evidence" value="ECO:0007669"/>
    <property type="project" value="UniProtKB-KW"/>
</dbReference>
<sequence>MGHYAPECKKGKSEKAFISKGKDWADTSDSDDGVNYALMATVKDEAESSENKPISGAWSFAFPLIITSILLGVCSHSCSLPLIARFDSSATTSELAAKEPAIFTGSEFRNIDDDVPLAQFAVAFDGASWTDPDSTTLMVMQAMLGAYTKGSSGGKHMGLLSEEIIAFAFTSTVKAKRLQSRATEKEQRRLHLPVVNRNIGEEPPFVVVVQGPPQVGKSLVIKSLVKHYTKHKLPEVRGPITIVTGKQRRVQFVECPNDINGMIDAAKFADLALLLIDGSYGFEMETFEFLNIMQNHGFPKVMGVLTHLDKFKDVKKLRKTKQRLKHRFWTEIYDGAKLFYLSRLIHGKYAKREVHNLARFISVMKFHPLSWHREFLQVTWPYTYTRPGYSGKRHQSVPKDWWTEDISEVDIDLS</sequence>
<protein>
    <recommendedName>
        <fullName evidence="16">Bms1-type G domain-containing protein</fullName>
    </recommendedName>
</protein>
<dbReference type="Proteomes" id="UP001237642">
    <property type="component" value="Unassembled WGS sequence"/>
</dbReference>
<evidence type="ECO:0000259" key="13">
    <source>
        <dbReference type="PROSITE" id="PS51714"/>
    </source>
</evidence>
<dbReference type="Pfam" id="PF05193">
    <property type="entry name" value="Peptidase_M16_C"/>
    <property type="match status" value="1"/>
</dbReference>
<dbReference type="GO" id="GO:0005654">
    <property type="term" value="C:nucleoplasm"/>
    <property type="evidence" value="ECO:0007669"/>
    <property type="project" value="UniProtKB-ARBA"/>
</dbReference>
<dbReference type="GO" id="GO:0034511">
    <property type="term" value="F:U3 snoRNA binding"/>
    <property type="evidence" value="ECO:0007669"/>
    <property type="project" value="TreeGrafter"/>
</dbReference>
<evidence type="ECO:0000256" key="7">
    <source>
        <dbReference type="ARBA" id="ARBA00023134"/>
    </source>
</evidence>
<dbReference type="InterPro" id="IPR011249">
    <property type="entry name" value="Metalloenz_LuxS/M16"/>
</dbReference>
<comment type="catalytic activity">
    <reaction evidence="9">
        <text>GTP + H2O = GDP + phosphate + H(+)</text>
        <dbReference type="Rhea" id="RHEA:19669"/>
        <dbReference type="ChEBI" id="CHEBI:15377"/>
        <dbReference type="ChEBI" id="CHEBI:15378"/>
        <dbReference type="ChEBI" id="CHEBI:37565"/>
        <dbReference type="ChEBI" id="CHEBI:43474"/>
        <dbReference type="ChEBI" id="CHEBI:58189"/>
    </reaction>
    <physiologicalReaction direction="left-to-right" evidence="9">
        <dbReference type="Rhea" id="RHEA:19670"/>
    </physiologicalReaction>
</comment>
<dbReference type="AlphaFoldDB" id="A0AAD8GYN9"/>
<dbReference type="GO" id="GO:0000462">
    <property type="term" value="P:maturation of SSU-rRNA from tricistronic rRNA transcript (SSU-rRNA, 5.8S rRNA, LSU-rRNA)"/>
    <property type="evidence" value="ECO:0007669"/>
    <property type="project" value="TreeGrafter"/>
</dbReference>
<dbReference type="GO" id="GO:0030686">
    <property type="term" value="C:90S preribosome"/>
    <property type="evidence" value="ECO:0007669"/>
    <property type="project" value="TreeGrafter"/>
</dbReference>
<keyword evidence="7" id="KW-0342">GTP-binding</keyword>
<organism evidence="14 15">
    <name type="scientific">Heracleum sosnowskyi</name>
    <dbReference type="NCBI Taxonomy" id="360622"/>
    <lineage>
        <taxon>Eukaryota</taxon>
        <taxon>Viridiplantae</taxon>
        <taxon>Streptophyta</taxon>
        <taxon>Embryophyta</taxon>
        <taxon>Tracheophyta</taxon>
        <taxon>Spermatophyta</taxon>
        <taxon>Magnoliopsida</taxon>
        <taxon>eudicotyledons</taxon>
        <taxon>Gunneridae</taxon>
        <taxon>Pentapetalae</taxon>
        <taxon>asterids</taxon>
        <taxon>campanulids</taxon>
        <taxon>Apiales</taxon>
        <taxon>Apiaceae</taxon>
        <taxon>Apioideae</taxon>
        <taxon>apioid superclade</taxon>
        <taxon>Tordylieae</taxon>
        <taxon>Tordyliinae</taxon>
        <taxon>Heracleum</taxon>
    </lineage>
</organism>
<evidence type="ECO:0000256" key="6">
    <source>
        <dbReference type="ARBA" id="ARBA00022840"/>
    </source>
</evidence>
<dbReference type="PANTHER" id="PTHR12858:SF2">
    <property type="entry name" value="RIBOSOME BIOGENESIS PROTEIN BMS1 HOMOLOG"/>
    <property type="match status" value="1"/>
</dbReference>
<dbReference type="Gene3D" id="3.40.50.300">
    <property type="entry name" value="P-loop containing nucleotide triphosphate hydrolases"/>
    <property type="match status" value="1"/>
</dbReference>